<dbReference type="Proteomes" id="UP001156670">
    <property type="component" value="Unassembled WGS sequence"/>
</dbReference>
<keyword evidence="3" id="KW-0575">Peroxidase</keyword>
<organism evidence="14 15">
    <name type="scientific">Dyella acidisoli</name>
    <dbReference type="NCBI Taxonomy" id="1867834"/>
    <lineage>
        <taxon>Bacteria</taxon>
        <taxon>Pseudomonadati</taxon>
        <taxon>Pseudomonadota</taxon>
        <taxon>Gammaproteobacteria</taxon>
        <taxon>Lysobacterales</taxon>
        <taxon>Rhodanobacteraceae</taxon>
        <taxon>Dyella</taxon>
    </lineage>
</organism>
<dbReference type="Pfam" id="PF00578">
    <property type="entry name" value="AhpC-TSA"/>
    <property type="match status" value="1"/>
</dbReference>
<feature type="chain" id="PRO_5045833459" description="thioredoxin-dependent peroxiredoxin" evidence="12">
    <location>
        <begin position="27"/>
        <end position="204"/>
    </location>
</feature>
<keyword evidence="5" id="KW-0560">Oxidoreductase</keyword>
<evidence type="ECO:0000256" key="10">
    <source>
        <dbReference type="ARBA" id="ARBA00042639"/>
    </source>
</evidence>
<dbReference type="SUPFAM" id="SSF52833">
    <property type="entry name" value="Thioredoxin-like"/>
    <property type="match status" value="1"/>
</dbReference>
<evidence type="ECO:0000256" key="3">
    <source>
        <dbReference type="ARBA" id="ARBA00022559"/>
    </source>
</evidence>
<dbReference type="EMBL" id="BSOB01000064">
    <property type="protein sequence ID" value="GLQ95549.1"/>
    <property type="molecule type" value="Genomic_DNA"/>
</dbReference>
<dbReference type="Gene3D" id="3.40.30.10">
    <property type="entry name" value="Glutaredoxin"/>
    <property type="match status" value="1"/>
</dbReference>
<keyword evidence="4" id="KW-0049">Antioxidant</keyword>
<comment type="similarity">
    <text evidence="9">Belongs to the peroxiredoxin family. BCP/PrxQ subfamily.</text>
</comment>
<dbReference type="CDD" id="cd03017">
    <property type="entry name" value="PRX_BCP"/>
    <property type="match status" value="1"/>
</dbReference>
<evidence type="ECO:0000313" key="14">
    <source>
        <dbReference type="EMBL" id="GLQ95549.1"/>
    </source>
</evidence>
<dbReference type="PROSITE" id="PS51352">
    <property type="entry name" value="THIOREDOXIN_2"/>
    <property type="match status" value="1"/>
</dbReference>
<dbReference type="PANTHER" id="PTHR42801">
    <property type="entry name" value="THIOREDOXIN-DEPENDENT PEROXIDE REDUCTASE"/>
    <property type="match status" value="1"/>
</dbReference>
<proteinExistence type="inferred from homology"/>
<comment type="caution">
    <text evidence="14">The sequence shown here is derived from an EMBL/GenBank/DDBJ whole genome shotgun (WGS) entry which is preliminary data.</text>
</comment>
<comment type="catalytic activity">
    <reaction evidence="11">
        <text>a hydroperoxide + [thioredoxin]-dithiol = an alcohol + [thioredoxin]-disulfide + H2O</text>
        <dbReference type="Rhea" id="RHEA:62620"/>
        <dbReference type="Rhea" id="RHEA-COMP:10698"/>
        <dbReference type="Rhea" id="RHEA-COMP:10700"/>
        <dbReference type="ChEBI" id="CHEBI:15377"/>
        <dbReference type="ChEBI" id="CHEBI:29950"/>
        <dbReference type="ChEBI" id="CHEBI:30879"/>
        <dbReference type="ChEBI" id="CHEBI:35924"/>
        <dbReference type="ChEBI" id="CHEBI:50058"/>
        <dbReference type="EC" id="1.11.1.24"/>
    </reaction>
</comment>
<dbReference type="InterPro" id="IPR036249">
    <property type="entry name" value="Thioredoxin-like_sf"/>
</dbReference>
<dbReference type="PANTHER" id="PTHR42801:SF4">
    <property type="entry name" value="AHPC_TSA FAMILY PROTEIN"/>
    <property type="match status" value="1"/>
</dbReference>
<dbReference type="EC" id="1.11.1.24" evidence="2"/>
<feature type="signal peptide" evidence="12">
    <location>
        <begin position="1"/>
        <end position="26"/>
    </location>
</feature>
<evidence type="ECO:0000256" key="2">
    <source>
        <dbReference type="ARBA" id="ARBA00013017"/>
    </source>
</evidence>
<gene>
    <name evidence="14" type="ORF">GCM10007901_45050</name>
</gene>
<evidence type="ECO:0000256" key="1">
    <source>
        <dbReference type="ARBA" id="ARBA00003330"/>
    </source>
</evidence>
<feature type="domain" description="Thioredoxin" evidence="13">
    <location>
        <begin position="28"/>
        <end position="200"/>
    </location>
</feature>
<keyword evidence="12" id="KW-0732">Signal</keyword>
<reference evidence="15" key="1">
    <citation type="journal article" date="2019" name="Int. J. Syst. Evol. Microbiol.">
        <title>The Global Catalogue of Microorganisms (GCM) 10K type strain sequencing project: providing services to taxonomists for standard genome sequencing and annotation.</title>
        <authorList>
            <consortium name="The Broad Institute Genomics Platform"/>
            <consortium name="The Broad Institute Genome Sequencing Center for Infectious Disease"/>
            <person name="Wu L."/>
            <person name="Ma J."/>
        </authorList>
    </citation>
    <scope>NUCLEOTIDE SEQUENCE [LARGE SCALE GENOMIC DNA]</scope>
    <source>
        <strain evidence="15">NBRC 111980</strain>
    </source>
</reference>
<evidence type="ECO:0000256" key="7">
    <source>
        <dbReference type="ARBA" id="ARBA00023284"/>
    </source>
</evidence>
<accession>A0ABQ5XUU1</accession>
<name>A0ABQ5XUU1_9GAMM</name>
<evidence type="ECO:0000259" key="13">
    <source>
        <dbReference type="PROSITE" id="PS51352"/>
    </source>
</evidence>
<evidence type="ECO:0000256" key="12">
    <source>
        <dbReference type="SAM" id="SignalP"/>
    </source>
</evidence>
<keyword evidence="7" id="KW-0676">Redox-active center</keyword>
<dbReference type="InterPro" id="IPR000866">
    <property type="entry name" value="AhpC/TSA"/>
</dbReference>
<keyword evidence="6" id="KW-1015">Disulfide bond</keyword>
<evidence type="ECO:0000256" key="6">
    <source>
        <dbReference type="ARBA" id="ARBA00023157"/>
    </source>
</evidence>
<evidence type="ECO:0000256" key="11">
    <source>
        <dbReference type="ARBA" id="ARBA00049091"/>
    </source>
</evidence>
<dbReference type="RefSeq" id="WP_284323234.1">
    <property type="nucleotide sequence ID" value="NZ_BSOB01000064.1"/>
</dbReference>
<protein>
    <recommendedName>
        <fullName evidence="2">thioredoxin-dependent peroxiredoxin</fullName>
        <ecNumber evidence="2">1.11.1.24</ecNumber>
    </recommendedName>
    <alternativeName>
        <fullName evidence="8">Thioredoxin peroxidase</fullName>
    </alternativeName>
    <alternativeName>
        <fullName evidence="10">Thioredoxin-dependent peroxiredoxin Bcp</fullName>
    </alternativeName>
</protein>
<dbReference type="InterPro" id="IPR013766">
    <property type="entry name" value="Thioredoxin_domain"/>
</dbReference>
<evidence type="ECO:0000256" key="4">
    <source>
        <dbReference type="ARBA" id="ARBA00022862"/>
    </source>
</evidence>
<evidence type="ECO:0000256" key="8">
    <source>
        <dbReference type="ARBA" id="ARBA00032824"/>
    </source>
</evidence>
<keyword evidence="15" id="KW-1185">Reference proteome</keyword>
<dbReference type="InterPro" id="IPR050924">
    <property type="entry name" value="Peroxiredoxin_BCP/PrxQ"/>
</dbReference>
<evidence type="ECO:0000256" key="9">
    <source>
        <dbReference type="ARBA" id="ARBA00038489"/>
    </source>
</evidence>
<evidence type="ECO:0000256" key="5">
    <source>
        <dbReference type="ARBA" id="ARBA00023002"/>
    </source>
</evidence>
<sequence>MKKHLARPIAAAMVATTLFFATAAFAALEPGAPAPDFTAQASLAGKAFTFSLKDALKKGPVVVYFYPSAYTGGCDIEAHTFATEKAKFDAAGATIIGVSADSLQRLNAFSSDPSYCAGKFPVASDSDGKIAASYNLKVEAGQAGLKDVRGVAIDHGFIERTTFVISSDGKIVATLSSEADHLHPEDHVKKSLTIVQHLQAGKAP</sequence>
<comment type="function">
    <text evidence="1">Thiol-specific peroxidase that catalyzes the reduction of hydrogen peroxide and organic hydroperoxides to water and alcohols, respectively. Plays a role in cell protection against oxidative stress by detoxifying peroxides and as sensor of hydrogen peroxide-mediated signaling events.</text>
</comment>
<evidence type="ECO:0000313" key="15">
    <source>
        <dbReference type="Proteomes" id="UP001156670"/>
    </source>
</evidence>